<keyword evidence="4" id="KW-1185">Reference proteome</keyword>
<dbReference type="EMBL" id="WSEL01000003">
    <property type="protein sequence ID" value="MVQ28899.1"/>
    <property type="molecule type" value="Genomic_DNA"/>
</dbReference>
<dbReference type="Gene3D" id="3.30.300.30">
    <property type="match status" value="1"/>
</dbReference>
<dbReference type="AlphaFoldDB" id="A0A6N8IPT8"/>
<dbReference type="InterPro" id="IPR042099">
    <property type="entry name" value="ANL_N_sf"/>
</dbReference>
<protein>
    <submittedName>
        <fullName evidence="3">AMP-binding protein</fullName>
    </submittedName>
</protein>
<gene>
    <name evidence="3" type="ORF">GON04_05560</name>
</gene>
<feature type="compositionally biased region" description="Pro residues" evidence="1">
    <location>
        <begin position="133"/>
        <end position="146"/>
    </location>
</feature>
<dbReference type="InterPro" id="IPR020845">
    <property type="entry name" value="AMP-binding_CS"/>
</dbReference>
<accession>A0A6N8IPT8</accession>
<evidence type="ECO:0000256" key="1">
    <source>
        <dbReference type="SAM" id="MobiDB-lite"/>
    </source>
</evidence>
<evidence type="ECO:0000313" key="4">
    <source>
        <dbReference type="Proteomes" id="UP000469385"/>
    </source>
</evidence>
<dbReference type="PANTHER" id="PTHR43767">
    <property type="entry name" value="LONG-CHAIN-FATTY-ACID--COA LIGASE"/>
    <property type="match status" value="1"/>
</dbReference>
<dbReference type="SUPFAM" id="SSF56801">
    <property type="entry name" value="Acetyl-CoA synthetase-like"/>
    <property type="match status" value="1"/>
</dbReference>
<dbReference type="InterPro" id="IPR000873">
    <property type="entry name" value="AMP-dep_synth/lig_dom"/>
</dbReference>
<name>A0A6N8IPT8_9BURK</name>
<dbReference type="PROSITE" id="PS00455">
    <property type="entry name" value="AMP_BINDING"/>
    <property type="match status" value="1"/>
</dbReference>
<feature type="domain" description="AMP-dependent synthetase/ligase" evidence="2">
    <location>
        <begin position="15"/>
        <end position="341"/>
    </location>
</feature>
<dbReference type="Proteomes" id="UP000469385">
    <property type="component" value="Unassembled WGS sequence"/>
</dbReference>
<sequence length="486" mass="50432">MTAHQCTAAQVGAVAAAEPQRLAIHDEHGPVSYGTFHHRVLRCAQRLAALGVRPGDRVAVGGPGIARQLVALLAAEGLGAVTASFGASGDAGAATVFRHVQWVLAGERQEVPAGVRLVPVDAAFLQALDQPLEGPPPPWVETPPEAPQRMGRTSGSTGEPKILQHTRAGQEWWIDLVLGEGAGVRGRGTRLLLLAPLVVGGAFPRAAACLRAGAAIVGGSHLDLAVLRPTALYGLPAHLDALLAAMPPDTRLPWRVESEVVGGVLPAWLRQRAEAVLGARPRSLYGCGEAGPVCDDMDEDGTGTLCPGADVRILDDDGHALPAGAQGTVAVRTPALVGGYLQRPQETARAFRDGWYVSNDVGQLVAPRRLRLLGRRDDLLSVGGLKIGAAVLEERLARLPSLAAAAALSVQLDGGRTTLGIAVVLRPGRSVAEAQAELEPALADVAALGIRLLTVDALPRLPGGKLDRAALLRLFLQAGARASPCS</sequence>
<proteinExistence type="predicted"/>
<dbReference type="PANTHER" id="PTHR43767:SF1">
    <property type="entry name" value="NONRIBOSOMAL PEPTIDE SYNTHASE PES1 (EUROFUNG)-RELATED"/>
    <property type="match status" value="1"/>
</dbReference>
<reference evidence="3 4" key="1">
    <citation type="submission" date="2019-12" db="EMBL/GenBank/DDBJ databases">
        <authorList>
            <person name="Huq M.A."/>
        </authorList>
    </citation>
    <scope>NUCLEOTIDE SEQUENCE [LARGE SCALE GENOMIC DNA]</scope>
    <source>
        <strain evidence="3 4">MAH-25</strain>
    </source>
</reference>
<evidence type="ECO:0000259" key="2">
    <source>
        <dbReference type="Pfam" id="PF00501"/>
    </source>
</evidence>
<feature type="region of interest" description="Disordered" evidence="1">
    <location>
        <begin position="132"/>
        <end position="160"/>
    </location>
</feature>
<comment type="caution">
    <text evidence="3">The sequence shown here is derived from an EMBL/GenBank/DDBJ whole genome shotgun (WGS) entry which is preliminary data.</text>
</comment>
<organism evidence="3 4">
    <name type="scientific">Ramlibacter pinisoli</name>
    <dbReference type="NCBI Taxonomy" id="2682844"/>
    <lineage>
        <taxon>Bacteria</taxon>
        <taxon>Pseudomonadati</taxon>
        <taxon>Pseudomonadota</taxon>
        <taxon>Betaproteobacteria</taxon>
        <taxon>Burkholderiales</taxon>
        <taxon>Comamonadaceae</taxon>
        <taxon>Ramlibacter</taxon>
    </lineage>
</organism>
<dbReference type="Gene3D" id="3.40.50.12780">
    <property type="entry name" value="N-terminal domain of ligase-like"/>
    <property type="match status" value="1"/>
</dbReference>
<dbReference type="RefSeq" id="WP_157396955.1">
    <property type="nucleotide sequence ID" value="NZ_WSEL01000003.1"/>
</dbReference>
<dbReference type="Pfam" id="PF00501">
    <property type="entry name" value="AMP-binding"/>
    <property type="match status" value="1"/>
</dbReference>
<dbReference type="InterPro" id="IPR045851">
    <property type="entry name" value="AMP-bd_C_sf"/>
</dbReference>
<dbReference type="GO" id="GO:0016878">
    <property type="term" value="F:acid-thiol ligase activity"/>
    <property type="evidence" value="ECO:0007669"/>
    <property type="project" value="UniProtKB-ARBA"/>
</dbReference>
<dbReference type="InterPro" id="IPR050237">
    <property type="entry name" value="ATP-dep_AMP-bd_enzyme"/>
</dbReference>
<evidence type="ECO:0000313" key="3">
    <source>
        <dbReference type="EMBL" id="MVQ28899.1"/>
    </source>
</evidence>